<evidence type="ECO:0000256" key="2">
    <source>
        <dbReference type="ARBA" id="ARBA00022490"/>
    </source>
</evidence>
<dbReference type="SMART" id="SM00320">
    <property type="entry name" value="WD40"/>
    <property type="match status" value="7"/>
</dbReference>
<dbReference type="GO" id="GO:0005737">
    <property type="term" value="C:cytoplasm"/>
    <property type="evidence" value="ECO:0007669"/>
    <property type="project" value="UniProtKB-SubCell"/>
</dbReference>
<evidence type="ECO:0000313" key="8">
    <source>
        <dbReference type="EMBL" id="KAK7345712.1"/>
    </source>
</evidence>
<name>A0AAN9M5M7_CANGL</name>
<accession>A0AAN9M5M7</accession>
<dbReference type="Gene3D" id="2.130.10.10">
    <property type="entry name" value="YVTN repeat-like/Quinoprotein amine dehydrogenase"/>
    <property type="match status" value="1"/>
</dbReference>
<feature type="repeat" description="WD" evidence="6">
    <location>
        <begin position="262"/>
        <end position="303"/>
    </location>
</feature>
<dbReference type="SUPFAM" id="SSF50978">
    <property type="entry name" value="WD40 repeat-like"/>
    <property type="match status" value="1"/>
</dbReference>
<dbReference type="FunFam" id="2.130.10.10:FF:000087">
    <property type="entry name" value="WD repeat-containing protein 26 homolog"/>
    <property type="match status" value="1"/>
</dbReference>
<protein>
    <recommendedName>
        <fullName evidence="7">CTLH domain-containing protein</fullName>
    </recommendedName>
</protein>
<proteinExistence type="predicted"/>
<dbReference type="InterPro" id="IPR015943">
    <property type="entry name" value="WD40/YVTN_repeat-like_dom_sf"/>
</dbReference>
<evidence type="ECO:0000256" key="4">
    <source>
        <dbReference type="ARBA" id="ARBA00022737"/>
    </source>
</evidence>
<keyword evidence="2" id="KW-0963">Cytoplasm</keyword>
<reference evidence="8 9" key="1">
    <citation type="submission" date="2024-01" db="EMBL/GenBank/DDBJ databases">
        <title>The genomes of 5 underutilized Papilionoideae crops provide insights into root nodulation and disease resistanc.</title>
        <authorList>
            <person name="Jiang F."/>
        </authorList>
    </citation>
    <scope>NUCLEOTIDE SEQUENCE [LARGE SCALE GENOMIC DNA]</scope>
    <source>
        <strain evidence="8">LVBAO_FW01</strain>
        <tissue evidence="8">Leaves</tissue>
    </source>
</reference>
<keyword evidence="4" id="KW-0677">Repeat</keyword>
<feature type="repeat" description="WD" evidence="6">
    <location>
        <begin position="476"/>
        <end position="512"/>
    </location>
</feature>
<keyword evidence="9" id="KW-1185">Reference proteome</keyword>
<evidence type="ECO:0000313" key="9">
    <source>
        <dbReference type="Proteomes" id="UP001367508"/>
    </source>
</evidence>
<dbReference type="Proteomes" id="UP001367508">
    <property type="component" value="Unassembled WGS sequence"/>
</dbReference>
<evidence type="ECO:0000256" key="6">
    <source>
        <dbReference type="PROSITE-ProRule" id="PRU00221"/>
    </source>
</evidence>
<dbReference type="Pfam" id="PF23627">
    <property type="entry name" value="LisH_WDR26"/>
    <property type="match status" value="1"/>
</dbReference>
<comment type="subcellular location">
    <subcellularLocation>
        <location evidence="1">Cytoplasm</location>
    </subcellularLocation>
</comment>
<organism evidence="8 9">
    <name type="scientific">Canavalia gladiata</name>
    <name type="common">Sword bean</name>
    <name type="synonym">Dolichos gladiatus</name>
    <dbReference type="NCBI Taxonomy" id="3824"/>
    <lineage>
        <taxon>Eukaryota</taxon>
        <taxon>Viridiplantae</taxon>
        <taxon>Streptophyta</taxon>
        <taxon>Embryophyta</taxon>
        <taxon>Tracheophyta</taxon>
        <taxon>Spermatophyta</taxon>
        <taxon>Magnoliopsida</taxon>
        <taxon>eudicotyledons</taxon>
        <taxon>Gunneridae</taxon>
        <taxon>Pentapetalae</taxon>
        <taxon>rosids</taxon>
        <taxon>fabids</taxon>
        <taxon>Fabales</taxon>
        <taxon>Fabaceae</taxon>
        <taxon>Papilionoideae</taxon>
        <taxon>50 kb inversion clade</taxon>
        <taxon>NPAAA clade</taxon>
        <taxon>indigoferoid/millettioid clade</taxon>
        <taxon>Phaseoleae</taxon>
        <taxon>Canavalia</taxon>
    </lineage>
</organism>
<sequence length="512" mass="57383">MENASEVVGSKGLIKRHEFVRVIVQCLYSLGYSKSASCLELESGVSFKSSEFQLLESRVLNGDWDGCIGFLNSVGDVLGDARDSALFLVLRQCLLECLKHGEDALALDMLRKRVSALNVDRHKVHRLAYSMLLKDVDLGVIDGGDVHDLRRKLLIDLENSLPPPISIPDRRLEHLVETTVTAWVDSCLYHSSSNAISLYEDHHCGRDQIPTATTQILTGHKNEVWFVQFSNNGEYLASSSNDCTAIIWKVLEDGKLTLKHTLCGHERAVSFVAWSPDDTKLLTCGNTEVLKLWDVETGTCKHTFGNQGFVVSSCAWFPNSTQFVCGSSDPEKGICMWDCDGNEIRAWRGMRMPKVVDIAVTPDGQYLISIFLDKEIRILHIGTNAERVISEEHPITSISVSRDSKFFIVSLNSQEIHMWDVAGKWNKPWRYMGHKQCKYVIRSCFGGSDSTFIASGSENSQVYIWNSRNSRPIEVLSGHSLTVNCVSWNPKRPQMLASASDDYTIRIWGPSL</sequence>
<evidence type="ECO:0000259" key="7">
    <source>
        <dbReference type="PROSITE" id="PS50897"/>
    </source>
</evidence>
<keyword evidence="3 6" id="KW-0853">WD repeat</keyword>
<dbReference type="PANTHER" id="PTHR22838:SF23">
    <property type="entry name" value="WD REPEAT-CONTAINING PROTEIN WDS HOMOLOG"/>
    <property type="match status" value="1"/>
</dbReference>
<dbReference type="SMART" id="SM00667">
    <property type="entry name" value="LisH"/>
    <property type="match status" value="1"/>
</dbReference>
<dbReference type="InterPro" id="IPR006594">
    <property type="entry name" value="LisH"/>
</dbReference>
<dbReference type="PROSITE" id="PS50897">
    <property type="entry name" value="CTLH"/>
    <property type="match status" value="1"/>
</dbReference>
<comment type="caution">
    <text evidence="8">The sequence shown here is derived from an EMBL/GenBank/DDBJ whole genome shotgun (WGS) entry which is preliminary data.</text>
</comment>
<evidence type="ECO:0000256" key="5">
    <source>
        <dbReference type="ARBA" id="ARBA00065067"/>
    </source>
</evidence>
<dbReference type="SMART" id="SM00668">
    <property type="entry name" value="CTLH"/>
    <property type="match status" value="1"/>
</dbReference>
<dbReference type="InterPro" id="IPR051350">
    <property type="entry name" value="WD_repeat-ST_regulator"/>
</dbReference>
<dbReference type="InterPro" id="IPR036322">
    <property type="entry name" value="WD40_repeat_dom_sf"/>
</dbReference>
<evidence type="ECO:0000256" key="1">
    <source>
        <dbReference type="ARBA" id="ARBA00004496"/>
    </source>
</evidence>
<dbReference type="InterPro" id="IPR006595">
    <property type="entry name" value="CTLH_C"/>
</dbReference>
<feature type="repeat" description="WD" evidence="6">
    <location>
        <begin position="217"/>
        <end position="250"/>
    </location>
</feature>
<dbReference type="CDD" id="cd00200">
    <property type="entry name" value="WD40"/>
    <property type="match status" value="1"/>
</dbReference>
<comment type="subunit">
    <text evidence="5">Interacts with RANBPM.</text>
</comment>
<dbReference type="PANTHER" id="PTHR22838">
    <property type="entry name" value="WD REPEAT PROTEIN 26-RELATED"/>
    <property type="match status" value="1"/>
</dbReference>
<dbReference type="PROSITE" id="PS50896">
    <property type="entry name" value="LISH"/>
    <property type="match status" value="1"/>
</dbReference>
<dbReference type="Pfam" id="PF00400">
    <property type="entry name" value="WD40"/>
    <property type="match status" value="5"/>
</dbReference>
<dbReference type="InterPro" id="IPR001680">
    <property type="entry name" value="WD40_rpt"/>
</dbReference>
<feature type="domain" description="CTLH" evidence="7">
    <location>
        <begin position="48"/>
        <end position="105"/>
    </location>
</feature>
<evidence type="ECO:0000256" key="3">
    <source>
        <dbReference type="ARBA" id="ARBA00022574"/>
    </source>
</evidence>
<dbReference type="EMBL" id="JAYMYQ010000003">
    <property type="protein sequence ID" value="KAK7345712.1"/>
    <property type="molecule type" value="Genomic_DNA"/>
</dbReference>
<dbReference type="PROSITE" id="PS50294">
    <property type="entry name" value="WD_REPEATS_REGION"/>
    <property type="match status" value="3"/>
</dbReference>
<dbReference type="AlphaFoldDB" id="A0AAN9M5M7"/>
<gene>
    <name evidence="8" type="ORF">VNO77_16322</name>
</gene>
<dbReference type="PROSITE" id="PS50082">
    <property type="entry name" value="WD_REPEATS_2"/>
    <property type="match status" value="3"/>
</dbReference>